<dbReference type="SUPFAM" id="SSF56112">
    <property type="entry name" value="Protein kinase-like (PK-like)"/>
    <property type="match status" value="1"/>
</dbReference>
<dbReference type="PANTHER" id="PTHR48015:SF16">
    <property type="entry name" value="SERINE_THREONINE-PROTEIN KINASE SULU"/>
    <property type="match status" value="1"/>
</dbReference>
<dbReference type="Proteomes" id="UP000009097">
    <property type="component" value="Unassembled WGS sequence"/>
</dbReference>
<organism evidence="3 4">
    <name type="scientific">Fusarium oxysporum f. sp. lycopersici (strain 4287 / CBS 123668 / FGSC 9935 / NRRL 34936)</name>
    <name type="common">Fusarium vascular wilt of tomato</name>
    <dbReference type="NCBI Taxonomy" id="426428"/>
    <lineage>
        <taxon>Eukaryota</taxon>
        <taxon>Fungi</taxon>
        <taxon>Dikarya</taxon>
        <taxon>Ascomycota</taxon>
        <taxon>Pezizomycotina</taxon>
        <taxon>Sordariomycetes</taxon>
        <taxon>Hypocreomycetidae</taxon>
        <taxon>Hypocreales</taxon>
        <taxon>Nectriaceae</taxon>
        <taxon>Fusarium</taxon>
        <taxon>Fusarium oxysporum species complex</taxon>
    </lineage>
</organism>
<dbReference type="InterPro" id="IPR050285">
    <property type="entry name" value="STE20_Ser/Thr_kinase"/>
</dbReference>
<dbReference type="GO" id="GO:0005737">
    <property type="term" value="C:cytoplasm"/>
    <property type="evidence" value="ECO:0007669"/>
    <property type="project" value="TreeGrafter"/>
</dbReference>
<proteinExistence type="predicted"/>
<dbReference type="InterPro" id="IPR000719">
    <property type="entry name" value="Prot_kinase_dom"/>
</dbReference>
<dbReference type="InterPro" id="IPR011009">
    <property type="entry name" value="Kinase-like_dom_sf"/>
</dbReference>
<evidence type="ECO:0000259" key="2">
    <source>
        <dbReference type="PROSITE" id="PS50011"/>
    </source>
</evidence>
<feature type="domain" description="Protein kinase" evidence="2">
    <location>
        <begin position="134"/>
        <end position="416"/>
    </location>
</feature>
<dbReference type="GO" id="GO:0000165">
    <property type="term" value="P:MAPK cascade"/>
    <property type="evidence" value="ECO:0007669"/>
    <property type="project" value="TreeGrafter"/>
</dbReference>
<dbReference type="InterPro" id="IPR001245">
    <property type="entry name" value="Ser-Thr/Tyr_kinase_cat_dom"/>
</dbReference>
<dbReference type="PANTHER" id="PTHR48015">
    <property type="entry name" value="SERINE/THREONINE-PROTEIN KINASE TAO"/>
    <property type="match status" value="1"/>
</dbReference>
<accession>A0A0J9V090</accession>
<name>A0A0J9V090_FUSO4</name>
<feature type="region of interest" description="Disordered" evidence="1">
    <location>
        <begin position="42"/>
        <end position="62"/>
    </location>
</feature>
<dbReference type="PROSITE" id="PS50011">
    <property type="entry name" value="PROTEIN_KINASE_DOM"/>
    <property type="match status" value="1"/>
</dbReference>
<dbReference type="GO" id="GO:0004674">
    <property type="term" value="F:protein serine/threonine kinase activity"/>
    <property type="evidence" value="ECO:0007669"/>
    <property type="project" value="TreeGrafter"/>
</dbReference>
<reference evidence="3" key="2">
    <citation type="journal article" date="2010" name="Nature">
        <title>Comparative genomics reveals mobile pathogenicity chromosomes in Fusarium.</title>
        <authorList>
            <person name="Ma L.J."/>
            <person name="van der Does H.C."/>
            <person name="Borkovich K.A."/>
            <person name="Coleman J.J."/>
            <person name="Daboussi M.J."/>
            <person name="Di Pietro A."/>
            <person name="Dufresne M."/>
            <person name="Freitag M."/>
            <person name="Grabherr M."/>
            <person name="Henrissat B."/>
            <person name="Houterman P.M."/>
            <person name="Kang S."/>
            <person name="Shim W.B."/>
            <person name="Woloshuk C."/>
            <person name="Xie X."/>
            <person name="Xu J.R."/>
            <person name="Antoniw J."/>
            <person name="Baker S.E."/>
            <person name="Bluhm B.H."/>
            <person name="Breakspear A."/>
            <person name="Brown D.W."/>
            <person name="Butchko R.A."/>
            <person name="Chapman S."/>
            <person name="Coulson R."/>
            <person name="Coutinho P.M."/>
            <person name="Danchin E.G."/>
            <person name="Diener A."/>
            <person name="Gale L.R."/>
            <person name="Gardiner D.M."/>
            <person name="Goff S."/>
            <person name="Hammond-Kosack K.E."/>
            <person name="Hilburn K."/>
            <person name="Hua-Van A."/>
            <person name="Jonkers W."/>
            <person name="Kazan K."/>
            <person name="Kodira C.D."/>
            <person name="Koehrsen M."/>
            <person name="Kumar L."/>
            <person name="Lee Y.H."/>
            <person name="Li L."/>
            <person name="Manners J.M."/>
            <person name="Miranda-Saavedra D."/>
            <person name="Mukherjee M."/>
            <person name="Park G."/>
            <person name="Park J."/>
            <person name="Park S.Y."/>
            <person name="Proctor R.H."/>
            <person name="Regev A."/>
            <person name="Ruiz-Roldan M.C."/>
            <person name="Sain D."/>
            <person name="Sakthikumar S."/>
            <person name="Sykes S."/>
            <person name="Schwartz D.C."/>
            <person name="Turgeon B.G."/>
            <person name="Wapinski I."/>
            <person name="Yoder O."/>
            <person name="Young S."/>
            <person name="Zeng Q."/>
            <person name="Zhou S."/>
            <person name="Galagan J."/>
            <person name="Cuomo C.A."/>
            <person name="Kistler H.C."/>
            <person name="Rep M."/>
        </authorList>
    </citation>
    <scope>NUCLEOTIDE SEQUENCE [LARGE SCALE GENOMIC DNA]</scope>
    <source>
        <strain evidence="3">4287</strain>
    </source>
</reference>
<sequence length="416" mass="47115">MFSPLRYGVAVSAMDNEKQPDKRATRLGNFFAGSDVIADFESQSPKVIPPQIDTSGDERTSDKKAKTLLKSIPDIPPKAQQVSKPPKRVAFAGLPVIVENPTAILGPKKHIEDNRITASLEHDQTKTNRLERHFERYYKITLGRNMDVQLARTKPAAFEEKPPLLDEKQSSVLFWTLSRSESEEQVSVVRKIENRRFVKGIGVYTMPTPGEFTVVYEFMPVSLAEIAASRKVRGPELAYILKQILDGLLYLEEHDIGHPELSCSNVLLDTSGQVKICTVTSFTYQSGILADLFTKGGQHFCSYGTTDNLLAGFWRITVELMNGYLRKDMRGDHVDYAKWTAYPAAVDFYKCLETLNHAQRNEERLLPAKTRTLHSRFETVKEHPFWATACRPHEVGALTQLVLFTNRWIVSYIEGF</sequence>
<dbReference type="AlphaFoldDB" id="A0A0J9V090"/>
<dbReference type="OrthoDB" id="4226417at2759"/>
<reference evidence="3" key="1">
    <citation type="submission" date="2007-04" db="EMBL/GenBank/DDBJ databases">
        <authorList>
            <consortium name="The Broad Institute Genome Sequencing Platform"/>
            <person name="Birren B."/>
            <person name="Lander E."/>
            <person name="Galagan J."/>
            <person name="Nusbaum C."/>
            <person name="Devon K."/>
            <person name="Ma L.-J."/>
            <person name="Jaffe D."/>
            <person name="Butler J."/>
            <person name="Alvarez P."/>
            <person name="Gnerre S."/>
            <person name="Grabherr M."/>
            <person name="Kleber M."/>
            <person name="Mauceli E."/>
            <person name="Brockman W."/>
            <person name="MacCallum I.A."/>
            <person name="Young S."/>
            <person name="LaButti K."/>
            <person name="DeCaprio D."/>
            <person name="Crawford M."/>
            <person name="Koehrsen M."/>
            <person name="Engels R."/>
            <person name="Montgomery P."/>
            <person name="Pearson M."/>
            <person name="Howarth C."/>
            <person name="Larson L."/>
            <person name="White J."/>
            <person name="O'Leary S."/>
            <person name="Kodira C."/>
            <person name="Zeng Q."/>
            <person name="Yandava C."/>
            <person name="Alvarado L."/>
            <person name="Kistler C."/>
            <person name="Shim W.-B."/>
            <person name="Kang S."/>
            <person name="Woloshuk C."/>
        </authorList>
    </citation>
    <scope>NUCLEOTIDE SEQUENCE</scope>
    <source>
        <strain evidence="3">4287</strain>
    </source>
</reference>
<evidence type="ECO:0000313" key="3">
    <source>
        <dbReference type="EMBL" id="KNB04984.1"/>
    </source>
</evidence>
<dbReference type="GeneID" id="28960180"/>
<dbReference type="Gene3D" id="1.10.510.10">
    <property type="entry name" value="Transferase(Phosphotransferase) domain 1"/>
    <property type="match status" value="1"/>
</dbReference>
<evidence type="ECO:0000313" key="4">
    <source>
        <dbReference type="Proteomes" id="UP000009097"/>
    </source>
</evidence>
<gene>
    <name evidence="3" type="ORF">FOXG_19474</name>
</gene>
<dbReference type="VEuPathDB" id="FungiDB:FOXG_19474"/>
<dbReference type="KEGG" id="fox:FOXG_19474"/>
<dbReference type="GO" id="GO:0043408">
    <property type="term" value="P:regulation of MAPK cascade"/>
    <property type="evidence" value="ECO:0007669"/>
    <property type="project" value="TreeGrafter"/>
</dbReference>
<dbReference type="GO" id="GO:0005524">
    <property type="term" value="F:ATP binding"/>
    <property type="evidence" value="ECO:0007669"/>
    <property type="project" value="InterPro"/>
</dbReference>
<dbReference type="Pfam" id="PF07714">
    <property type="entry name" value="PK_Tyr_Ser-Thr"/>
    <property type="match status" value="1"/>
</dbReference>
<protein>
    <recommendedName>
        <fullName evidence="2">Protein kinase domain-containing protein</fullName>
    </recommendedName>
</protein>
<dbReference type="EMBL" id="DS231702">
    <property type="protein sequence ID" value="KNB04984.1"/>
    <property type="molecule type" value="Genomic_DNA"/>
</dbReference>
<evidence type="ECO:0000256" key="1">
    <source>
        <dbReference type="SAM" id="MobiDB-lite"/>
    </source>
</evidence>
<dbReference type="RefSeq" id="XP_018243029.1">
    <property type="nucleotide sequence ID" value="XM_018399691.1"/>
</dbReference>